<feature type="signal peptide" evidence="1">
    <location>
        <begin position="1"/>
        <end position="30"/>
    </location>
</feature>
<evidence type="ECO:0008006" key="4">
    <source>
        <dbReference type="Google" id="ProtNLM"/>
    </source>
</evidence>
<evidence type="ECO:0000313" key="3">
    <source>
        <dbReference type="Proteomes" id="UP000178493"/>
    </source>
</evidence>
<protein>
    <recommendedName>
        <fullName evidence="4">DUF5667 domain-containing protein</fullName>
    </recommendedName>
</protein>
<sequence length="203" mass="22433">MVRKTRVTKPITLVSLSLAFLFFFTSIVVAVDQPVKLETKFGTQNATSSAGKQARLDQVKLKVCQKKQAGIKKRSQSLARRANLITNRFDRITTRVKEYYTNKLGSKGVTIENYDQMVADIATKKEAVDVALKKAESTAKDFSCDSDNPKGQIQAFRQDMINVIRALKEYKKSVINFLVAVRTKAKNIKAPTATGSATPSAAP</sequence>
<evidence type="ECO:0000256" key="1">
    <source>
        <dbReference type="SAM" id="SignalP"/>
    </source>
</evidence>
<name>A0A1G1W3N8_9BACT</name>
<accession>A0A1G1W3N8</accession>
<evidence type="ECO:0000313" key="2">
    <source>
        <dbReference type="EMBL" id="OGY22299.1"/>
    </source>
</evidence>
<dbReference type="Proteomes" id="UP000178493">
    <property type="component" value="Unassembled WGS sequence"/>
</dbReference>
<organism evidence="2 3">
    <name type="scientific">Candidatus Woykebacteria bacterium GWB1_45_5</name>
    <dbReference type="NCBI Taxonomy" id="1802592"/>
    <lineage>
        <taxon>Bacteria</taxon>
        <taxon>Candidatus Woykeibacteriota</taxon>
    </lineage>
</organism>
<dbReference type="EMBL" id="MHCO01000052">
    <property type="protein sequence ID" value="OGY22299.1"/>
    <property type="molecule type" value="Genomic_DNA"/>
</dbReference>
<gene>
    <name evidence="2" type="ORF">A2126_03930</name>
</gene>
<proteinExistence type="predicted"/>
<dbReference type="AlphaFoldDB" id="A0A1G1W3N8"/>
<feature type="chain" id="PRO_5009581104" description="DUF5667 domain-containing protein" evidence="1">
    <location>
        <begin position="31"/>
        <end position="203"/>
    </location>
</feature>
<comment type="caution">
    <text evidence="2">The sequence shown here is derived from an EMBL/GenBank/DDBJ whole genome shotgun (WGS) entry which is preliminary data.</text>
</comment>
<keyword evidence="1" id="KW-0732">Signal</keyword>
<reference evidence="2 3" key="1">
    <citation type="journal article" date="2016" name="Nat. Commun.">
        <title>Thousands of microbial genomes shed light on interconnected biogeochemical processes in an aquifer system.</title>
        <authorList>
            <person name="Anantharaman K."/>
            <person name="Brown C.T."/>
            <person name="Hug L.A."/>
            <person name="Sharon I."/>
            <person name="Castelle C.J."/>
            <person name="Probst A.J."/>
            <person name="Thomas B.C."/>
            <person name="Singh A."/>
            <person name="Wilkins M.J."/>
            <person name="Karaoz U."/>
            <person name="Brodie E.L."/>
            <person name="Williams K.H."/>
            <person name="Hubbard S.S."/>
            <person name="Banfield J.F."/>
        </authorList>
    </citation>
    <scope>NUCLEOTIDE SEQUENCE [LARGE SCALE GENOMIC DNA]</scope>
</reference>